<dbReference type="NCBIfam" id="NF003417">
    <property type="entry name" value="PRK04813.1"/>
    <property type="match status" value="4"/>
</dbReference>
<dbReference type="PANTHER" id="PTHR45527">
    <property type="entry name" value="NONRIBOSOMAL PEPTIDE SYNTHETASE"/>
    <property type="match status" value="1"/>
</dbReference>
<feature type="domain" description="Carrier" evidence="5">
    <location>
        <begin position="2023"/>
        <end position="2098"/>
    </location>
</feature>
<evidence type="ECO:0000313" key="7">
    <source>
        <dbReference type="Proteomes" id="UP001499959"/>
    </source>
</evidence>
<dbReference type="InterPro" id="IPR023213">
    <property type="entry name" value="CAT-like_dom_sf"/>
</dbReference>
<dbReference type="InterPro" id="IPR001242">
    <property type="entry name" value="Condensation_dom"/>
</dbReference>
<dbReference type="SUPFAM" id="SSF52777">
    <property type="entry name" value="CoA-dependent acyltransferases"/>
    <property type="match status" value="10"/>
</dbReference>
<dbReference type="CDD" id="cd12116">
    <property type="entry name" value="A_NRPS_Ta1_like"/>
    <property type="match status" value="1"/>
</dbReference>
<evidence type="ECO:0000313" key="6">
    <source>
        <dbReference type="EMBL" id="GAA4801595.1"/>
    </source>
</evidence>
<gene>
    <name evidence="6" type="ORF">GCM10023307_30240</name>
</gene>
<feature type="domain" description="Carrier" evidence="5">
    <location>
        <begin position="3096"/>
        <end position="3171"/>
    </location>
</feature>
<dbReference type="InterPro" id="IPR006162">
    <property type="entry name" value="Ppantetheine_attach_site"/>
</dbReference>
<evidence type="ECO:0000256" key="2">
    <source>
        <dbReference type="ARBA" id="ARBA00022450"/>
    </source>
</evidence>
<dbReference type="InterPro" id="IPR010071">
    <property type="entry name" value="AA_adenyl_dom"/>
</dbReference>
<dbReference type="CDD" id="cd05930">
    <property type="entry name" value="A_NRPS"/>
    <property type="match status" value="2"/>
</dbReference>
<keyword evidence="2" id="KW-0596">Phosphopantetheine</keyword>
<dbReference type="Gene3D" id="3.30.300.30">
    <property type="match status" value="4"/>
</dbReference>
<dbReference type="CDD" id="cd17652">
    <property type="entry name" value="A_NRPS_CmdD_like"/>
    <property type="match status" value="1"/>
</dbReference>
<keyword evidence="3" id="KW-0597">Phosphoprotein</keyword>
<dbReference type="InterPro" id="IPR009081">
    <property type="entry name" value="PP-bd_ACP"/>
</dbReference>
<dbReference type="PROSITE" id="PS00455">
    <property type="entry name" value="AMP_BINDING"/>
    <property type="match status" value="3"/>
</dbReference>
<keyword evidence="7" id="KW-1185">Reference proteome</keyword>
<dbReference type="Gene3D" id="1.10.1200.10">
    <property type="entry name" value="ACP-like"/>
    <property type="match status" value="4"/>
</dbReference>
<evidence type="ECO:0000259" key="5">
    <source>
        <dbReference type="PROSITE" id="PS50075"/>
    </source>
</evidence>
<dbReference type="Pfam" id="PF13193">
    <property type="entry name" value="AMP-binding_C"/>
    <property type="match status" value="4"/>
</dbReference>
<dbReference type="Gene3D" id="3.30.559.10">
    <property type="entry name" value="Chloramphenicol acetyltransferase-like domain"/>
    <property type="match status" value="5"/>
</dbReference>
<dbReference type="Pfam" id="PF00668">
    <property type="entry name" value="Condensation"/>
    <property type="match status" value="5"/>
</dbReference>
<evidence type="ECO:0000256" key="4">
    <source>
        <dbReference type="SAM" id="MobiDB-lite"/>
    </source>
</evidence>
<dbReference type="EMBL" id="BAABJE010000015">
    <property type="protein sequence ID" value="GAA4801595.1"/>
    <property type="molecule type" value="Genomic_DNA"/>
</dbReference>
<dbReference type="Gene3D" id="3.40.50.980">
    <property type="match status" value="8"/>
</dbReference>
<evidence type="ECO:0000256" key="1">
    <source>
        <dbReference type="ARBA" id="ARBA00001957"/>
    </source>
</evidence>
<dbReference type="PROSITE" id="PS50075">
    <property type="entry name" value="CARRIER"/>
    <property type="match status" value="4"/>
</dbReference>
<comment type="caution">
    <text evidence="6">The sequence shown here is derived from an EMBL/GenBank/DDBJ whole genome shotgun (WGS) entry which is preliminary data.</text>
</comment>
<organism evidence="6 7">
    <name type="scientific">Lysobacter hankyongensis</name>
    <dbReference type="NCBI Taxonomy" id="1176535"/>
    <lineage>
        <taxon>Bacteria</taxon>
        <taxon>Pseudomonadati</taxon>
        <taxon>Pseudomonadota</taxon>
        <taxon>Gammaproteobacteria</taxon>
        <taxon>Lysobacterales</taxon>
        <taxon>Lysobacteraceae</taxon>
        <taxon>Lysobacter</taxon>
    </lineage>
</organism>
<feature type="domain" description="Carrier" evidence="5">
    <location>
        <begin position="4153"/>
        <end position="4227"/>
    </location>
</feature>
<dbReference type="Pfam" id="PF00501">
    <property type="entry name" value="AMP-binding"/>
    <property type="match status" value="4"/>
</dbReference>
<sequence length="4725" mass="511062">MEHSNARTVYDQTIPLSFAQQRMWFTYRLEGRSPIYNMPFALRLEGAVDASALRAAFGDLVARHESLRTVIGDDGAGGEQRVLPEASVEVVFETRDVEEEGLHDVLVAESSYAFDLERDLPIRATLYRLADTTHVLLVVLHHIACDGWSLAPLTRDLFEAYRARCEGHAPAFAPLPVQYADYALWQRETLGDESDPESLSAHLADYWRRQLADLPERMNLPADRAHPAVSSHRGDAVFFTIDNRLYRGIHALARSHQATPFIVLHAAVAALLHGHGAGDDIVVGSPIAGRTDDSLHELVGFFVNNLVLRTDLSGNPSFETVLQRVRDTDLAAFEHQEMPFERLVEILNPTRSLSHQPLFQTTIVVQNNAGAETDGMPGLSMRPESLSMINAKNDLYFTFLEQIEDGESVFYASIDYACDLFDHGTVEALAERFQRLLATVLADPACRLHDIAIVSDEERRRLTVEWNDTDRPLPEGDFVALFERWVAETPEAEAVAFGERTLTYAELDAQANRLAHYLQELGVGPESLVALCVERSECFPIGMLGILKAGAAYLPVDPDYPAERIAWMLNDAMTPVIVSESRVLDRLPSHWAQLVELDTEADTIAEYPDTAPERDTAIDRLAYAIYTSGSTGTPKGVGVSHRGIGSLAISQIERFSVRPGSRVLQFASPSFDAAFWECCMALLSGSCLVLAHADALVPGDALLDTLRRHRVTHATLPPAALPVMMPDHLPDCAQLIVAGDSCAPALVDRWSFGRRMFNAYGPTETTVCATIGDPLHGAVAPPIGRPIVNARVYVLDAALRPAPVGVVGELYLAGRGLARGYLNRPALTSERFVADPFVPGERMYRSGDLARWRVDGQLDFLGRVDHQVKVRGYRIELGEIDAALARLPGVAQSTVLARSDASGEKQIVGYVVAHAAAALEPNALRHALAASLPEYMIPTAIVMLHEMPLTSNGKIDRKALPAPEFHRLDSRVPRTPQETALAALFAEVLGLDSVGIDDSFFDLGGHSLLGTRLVGRIRSTMGVDLAIRTLFEHPTVAALVQQLGSAGEARPQLRPAVRPERLPLSYAQQRLWFIHQLEGSNGTYNIPFALRLEGPVDVDALRTALHDLVIRHESLRTVFAEIDGVAVQRILPPESAQPELTVEPVDASALADTLSRLAAGTFDLERALPIRGHLLALSADTHVLLLLTHHIASDGWSLAPLLGDLGEAYASRAAGRSPGMPPLSVQYADYALWQRELLGDELDPDSRFNQQADYWKRTLAGIPEQINLPVDHPRPAVASYRGDAVSFEIDATVHRRLVDIGRERNATLFMTLHAAFALLLGKLGAGDDIVVGTPIAGRTDDATEHLVGFFVNTLVLRTDLSGQPDFLALLDRVRDTDLAAYAHQDLPFDRLVELLNPVRSLSHQPLFQVMFDLQNGSDASLTLPGLQLRHEPIGTSVAKCDLNLVFFERRTRSGEPDGLMASFEFATELFDPRTIEGFAARMTRVLEAVAAQPDAVIAGIDLLDAEERERQLLRWNDTARAFAADPLPVLFSRQVSRTPHALALSRGDASLSYAELDARVERLARRLAAEGAGPERLVAIALPRSFDAIVAVLATLRAGAAYLPLDLAYPADRLAFMLEDAEPVMVLSDRTDHPFLHARDRVLIATHDAAEDASPAADGAARSWPTPDPRHPAYVIYTSGSTGRPKGVVISHANLADFVGWAVDHFGDRLQRMWLSTSLCFDVSVFELFSPLCMGGGVRIVDDLLALAQEPVEAFTRSLISTVPSALAALIDQGVSLHGVRDLVLAGEAFMPALAERIARDWPACRIANLYGPTESTVYVTGWDGDTDVASSNIGRPLANAQVYVLDSGLRPVPVGVAGELYLAGRGLARGYLRRPSLTAERFVASPFACGERLYRTGDLVRWTADGQLDFLGRVDHQVKVRGFRIELGEIETAIARQPGVARSVVVARPDHAGHLQIVGYAVAGDGMTLDPQAMRRALGADLPEYMVPAAILVLPTLPTTPNGKLDRKALPAPDFASAHRRAPRTPQESTLVALFADVLGLAEVGIDDNFFDIGGHSLLATRLVSRIRATLGVELAIRTLFEHPTVAGLAERIGGDGARRPALRPQPRDGALPLSFAQQRLWFVQQLEGPSGAYNIPLALKLQGALDVDALQAALQDLVARHESLRTLIDVAADDETPCQRIVPAAQAPVILDRAHDAGWHDPVALAAAIDAAAACGFDLARELPIRAHLLQIADHEHVLVLVLHHIAGDGWSLAPLLRDLAQAYAARCEGGAPDWAPLPVQYADYARWQRELLGDEAADDSLLSRQKAYWLRTLDGIPDRIDLPTDRPRPPVATHAGDAIYFDIDAELHAGLLALARERNATLFMVLHAAFAVLLHKLGAGDDVVIGTPIAGRTDDALDDLVGFFVNTLVLRADLSGNPDMGTLIDRVRAADLAAYAHQDLPYERLVDLLNPARSLSHQPLFQVMLMLQNTGDARIALADLDVQPMPVGKTMSKFDLRMALGEQHDAAGAPAGIAAELEFSRDLFDAHSVRTLASRYVDVLERMVAAPAAPVSALCLLDADEREDLQRTWNETARAWPAATLPALFEAQVARTPDAPALLHGDRTLSYAELNRQANAIAHGLIRAGIGSEDIVALSLPRSPALVAALLGILKAGAVYLPIDPEYPPARIADTLADAAPVAAIVDAESRARLLAQVSALDASTLWTVDALAGADAGNPDDDVRVRPLDAGNAAYVLYTSGSTGKPKGVCIQHRSAAAYLRFLARNYGIGEGDIALNLTSISFDPSIRDLLCPLIGGGAVAIVDRDSARDPAAALRAMQAHGATCVLSVTPSLLHEIVQTQEQLALPLRLRQVHTCGEALPGDLLQRALSALGCEVLANQYGPTETTMTSTWKAFRAGEHRGGPVPVGRPVDNARLYVLDAGLQPVAPGVPGELYIGGYGLARGYLGRPALTAERFVADPFVPGQRMYRTGDRVRRLADGDLDFLGRVDHQVKIRGVRVEPGETEAALVRLTGVARAAVIAREDEAGDKRLVAYAVADAGATLDAGALRQALAAVLPDALVPAAVVVLEALPLTPNGKLDRSALPAPAFSRAHARPPRTPQETVLAGLFAGVLGLPEVGIDDSFFELGGHSLLATRLVGRIRATLGVELAIRSLFEHPTVAALARSLDGAERARAPLTARPRPALPPLSHAQQRLWYIQQLEGPSGTYNLPLALRLRGPLQHDALRLALHDLMARHESLRTCFIEVEGVARQRILDAESVVAALDVHALDDVATAGVALEDLLATLSVRGFDLANELPLRAHLIRIAQEDHVLLLVLHHIAGDGWSMGPLLHDFGDAYAARCAGNAPAWAPLPVQYADYALWQRELLGDERDPDSVIARQGAWWRDTLAGLPEQIALPTDRPRPAVASYRGDVVAFAIEPSLHQRLADLSREENATLFMVLHAAFALLLGKAGAGDDIAIGTPIAGRTDDALDGLIGFFVNTLVLRTDLTGNPDFRTLLRRVRAVDLAAYAHQDLPFERLVELLNPVRSLSHQPLFQVMLVLQNNALGRPALQALDVGTETLRKSVAKFDLRLSLAEQWADDGTPAGIPAELEYSEDLFDRSGAERIAKWFVRLLDAVTQSPGRAIASLALLDDDERARMLHDWNATSAQIPAQALPVLFEAQATRTPDAVALRCGDASIDYATLNLRANRLAHRLIAHGIGAEDIVAIALPRSIELVVALLATMKAGAAYLPLDLDYPEARLAYMLQDAAPACVLGHAGMGLAVPDGIPVWTLDTPSHDTQRGREDDPDDATRVRPLRLEHPAYVIYTSGSTGRPKGVSVRHAGVANFLHSMRAEPGLDAGDTLLACTPISFDIAVLELYLPLLCGGCAHIVPREIGTDGLQLRALIEQTRPQAMQATPATWQMLREAGWRPDAGLRVLCGGEALPPDLARYLRQAGALWNMYGPTETTVWSLCTQVGEGPVRVGRAIANTRVYVLDAGLQPVPVGVAGELYLAGEGLARGYFRRPGLTAERFVADPFVSGARMYRTGDLARWLPDGQIDFLGRVDHQVKIRGLRIELGEIEARMAERPGVATACAVARSDDGLTRIVGYVVPAAGADIDPARLRDALSATLPDYMVPAAILVLDALPLSPAGKLDRKALPTPSFAVRDGRRPATPRELLLAELFADVLGVRDVGADDSFFDLGGDSIRSIQLINLARKAGLGLTPRDVLQEKTVAALAQAAKSVLRDDDDGSGHFPPTPIMRDLFARGGRAARNFQHFMVHAPANLTADALARIVQALLDGHGALRMRVPPAEAHDADVEVLPPGAIVAAQAIRHCDIRGMDALQRGALHQQALHMAQTRLDPQQASQLQVVWFDDGGAGEDRVLFCFHHMVMDPVSWRVIEAELADLHASALAGADPVLDTGTSYRRWSQHLHAAAVGEDVRAELPYWQSVLATPDPLLGHRPLRRRPDDGDTAYRHLDLALPASATAALLAAARRNATSVNDLLVAAFAATIAGWRGERGDGGFAEVRFDMEGHGREYGSGFDLTRTVGWFTSLYPTRISLEAIGDGLEHASAGDALLRSVREQLGAIPRKGWAYPLLRQIDPVSSRLLAAHEDSQIIFNYLGRAQVGDRRDWALAPEGAALGARDASLALPYTLQTMAMLHDDDDETVLTARFVAAAELIDEDDLQRLGGIWTRTLMQLAGETDAAAAARQATQAFPRDTPAAEAARSGGQRLASPLAID</sequence>
<proteinExistence type="predicted"/>
<name>A0ABP9BXJ4_9GAMM</name>
<feature type="domain" description="Carrier" evidence="5">
    <location>
        <begin position="972"/>
        <end position="1047"/>
    </location>
</feature>
<dbReference type="Pfam" id="PF00550">
    <property type="entry name" value="PP-binding"/>
    <property type="match status" value="4"/>
</dbReference>
<feature type="region of interest" description="Disordered" evidence="4">
    <location>
        <begin position="4700"/>
        <end position="4725"/>
    </location>
</feature>
<evidence type="ECO:0000256" key="3">
    <source>
        <dbReference type="ARBA" id="ARBA00022553"/>
    </source>
</evidence>
<dbReference type="CDD" id="cd19540">
    <property type="entry name" value="LCL_NRPS-like"/>
    <property type="match status" value="4"/>
</dbReference>
<dbReference type="PROSITE" id="PS00012">
    <property type="entry name" value="PHOSPHOPANTETHEINE"/>
    <property type="match status" value="4"/>
</dbReference>
<dbReference type="SUPFAM" id="SSF56801">
    <property type="entry name" value="Acetyl-CoA synthetase-like"/>
    <property type="match status" value="4"/>
</dbReference>
<dbReference type="Gene3D" id="3.30.559.30">
    <property type="entry name" value="Nonribosomal peptide synthetase, condensation domain"/>
    <property type="match status" value="5"/>
</dbReference>
<reference evidence="7" key="1">
    <citation type="journal article" date="2019" name="Int. J. Syst. Evol. Microbiol.">
        <title>The Global Catalogue of Microorganisms (GCM) 10K type strain sequencing project: providing services to taxonomists for standard genome sequencing and annotation.</title>
        <authorList>
            <consortium name="The Broad Institute Genomics Platform"/>
            <consortium name="The Broad Institute Genome Sequencing Center for Infectious Disease"/>
            <person name="Wu L."/>
            <person name="Ma J."/>
        </authorList>
    </citation>
    <scope>NUCLEOTIDE SEQUENCE [LARGE SCALE GENOMIC DNA]</scope>
    <source>
        <strain evidence="7">JCM 18204</strain>
    </source>
</reference>
<protein>
    <recommendedName>
        <fullName evidence="5">Carrier domain-containing protein</fullName>
    </recommendedName>
</protein>
<dbReference type="Proteomes" id="UP001499959">
    <property type="component" value="Unassembled WGS sequence"/>
</dbReference>
<dbReference type="InterPro" id="IPR000873">
    <property type="entry name" value="AMP-dep_synth/lig_dom"/>
</dbReference>
<dbReference type="SMART" id="SM00823">
    <property type="entry name" value="PKS_PP"/>
    <property type="match status" value="4"/>
</dbReference>
<dbReference type="PANTHER" id="PTHR45527:SF1">
    <property type="entry name" value="FATTY ACID SYNTHASE"/>
    <property type="match status" value="1"/>
</dbReference>
<dbReference type="SUPFAM" id="SSF47336">
    <property type="entry name" value="ACP-like"/>
    <property type="match status" value="4"/>
</dbReference>
<dbReference type="NCBIfam" id="TIGR01733">
    <property type="entry name" value="AA-adenyl-dom"/>
    <property type="match status" value="4"/>
</dbReference>
<dbReference type="InterPro" id="IPR045851">
    <property type="entry name" value="AMP-bd_C_sf"/>
</dbReference>
<dbReference type="Gene3D" id="2.30.38.10">
    <property type="entry name" value="Luciferase, Domain 3"/>
    <property type="match status" value="4"/>
</dbReference>
<dbReference type="InterPro" id="IPR020845">
    <property type="entry name" value="AMP-binding_CS"/>
</dbReference>
<accession>A0ABP9BXJ4</accession>
<comment type="cofactor">
    <cofactor evidence="1">
        <name>pantetheine 4'-phosphate</name>
        <dbReference type="ChEBI" id="CHEBI:47942"/>
    </cofactor>
</comment>
<dbReference type="InterPro" id="IPR036736">
    <property type="entry name" value="ACP-like_sf"/>
</dbReference>
<dbReference type="NCBIfam" id="NF004282">
    <property type="entry name" value="PRK05691.1"/>
    <property type="match status" value="3"/>
</dbReference>
<dbReference type="InterPro" id="IPR025110">
    <property type="entry name" value="AMP-bd_C"/>
</dbReference>
<dbReference type="InterPro" id="IPR020806">
    <property type="entry name" value="PKS_PP-bd"/>
</dbReference>